<proteinExistence type="predicted"/>
<evidence type="ECO:0000256" key="1">
    <source>
        <dbReference type="SAM" id="MobiDB-lite"/>
    </source>
</evidence>
<gene>
    <name evidence="3" type="primary">20347261</name>
    <name evidence="2" type="ORF">GGTG_06803</name>
</gene>
<feature type="region of interest" description="Disordered" evidence="1">
    <location>
        <begin position="276"/>
        <end position="341"/>
    </location>
</feature>
<name>J3NZV6_GAET3</name>
<dbReference type="EMBL" id="GL385397">
    <property type="protein sequence ID" value="EJT76889.1"/>
    <property type="molecule type" value="Genomic_DNA"/>
</dbReference>
<feature type="region of interest" description="Disordered" evidence="1">
    <location>
        <begin position="1"/>
        <end position="61"/>
    </location>
</feature>
<feature type="compositionally biased region" description="Gly residues" evidence="1">
    <location>
        <begin position="48"/>
        <end position="58"/>
    </location>
</feature>
<dbReference type="VEuPathDB" id="FungiDB:GGTG_06803"/>
<dbReference type="AlphaFoldDB" id="J3NZV6"/>
<reference evidence="3" key="4">
    <citation type="journal article" date="2015" name="G3 (Bethesda)">
        <title>Genome sequences of three phytopathogenic species of the Magnaporthaceae family of fungi.</title>
        <authorList>
            <person name="Okagaki L.H."/>
            <person name="Nunes C.C."/>
            <person name="Sailsbery J."/>
            <person name="Clay B."/>
            <person name="Brown D."/>
            <person name="John T."/>
            <person name="Oh Y."/>
            <person name="Young N."/>
            <person name="Fitzgerald M."/>
            <person name="Haas B.J."/>
            <person name="Zeng Q."/>
            <person name="Young S."/>
            <person name="Adiconis X."/>
            <person name="Fan L."/>
            <person name="Levin J.Z."/>
            <person name="Mitchell T.K."/>
            <person name="Okubara P.A."/>
            <person name="Farman M.L."/>
            <person name="Kohn L.M."/>
            <person name="Birren B."/>
            <person name="Ma L.-J."/>
            <person name="Dean R.A."/>
        </authorList>
    </citation>
    <scope>NUCLEOTIDE SEQUENCE</scope>
    <source>
        <strain evidence="3">R3-111a-1</strain>
    </source>
</reference>
<accession>J3NZV6</accession>
<dbReference type="STRING" id="644352.J3NZV6"/>
<dbReference type="eggNOG" id="ENOG502QRU3">
    <property type="taxonomic scope" value="Eukaryota"/>
</dbReference>
<sequence length="341" mass="36905">MPGNGGQPRASPDDDPSAGAADQARRLRPAPQLPSPSASLSPKSDGGAAVGAGYGGGDTPVEVVNELQKQPETRPVTQEQLIAEVKGICSGLAMLESRCIKAVTTEASLHDNPNSPPPTNDQWQALVSLHEKLLDEHHDFFLASQRPDAGPALRRLASKYAMPRRIWQLGIHNFLELFKHRLPGSSEYMSRFIHYAYSIITLLYEIAPAFKDTWIECLGDLSRYIEEELGHLLPDADAMGTATSGNRDINIDIILPTPTKAVLDYGDILPDADTMGVAGGTSKDEQSEFPSLDDLQNDNLRSDETLPDANVTGVDSVNRIGNDISLQPNNSTQDIPDKGSF</sequence>
<dbReference type="HOGENOM" id="CLU_813926_0_0_1"/>
<organism evidence="2">
    <name type="scientific">Gaeumannomyces tritici (strain R3-111a-1)</name>
    <name type="common">Wheat and barley take-all root rot fungus</name>
    <name type="synonym">Gaeumannomyces graminis var. tritici</name>
    <dbReference type="NCBI Taxonomy" id="644352"/>
    <lineage>
        <taxon>Eukaryota</taxon>
        <taxon>Fungi</taxon>
        <taxon>Dikarya</taxon>
        <taxon>Ascomycota</taxon>
        <taxon>Pezizomycotina</taxon>
        <taxon>Sordariomycetes</taxon>
        <taxon>Sordariomycetidae</taxon>
        <taxon>Magnaporthales</taxon>
        <taxon>Magnaporthaceae</taxon>
        <taxon>Gaeumannomyces</taxon>
    </lineage>
</organism>
<dbReference type="EnsemblFungi" id="EJT76889">
    <property type="protein sequence ID" value="EJT76889"/>
    <property type="gene ID" value="GGTG_06803"/>
</dbReference>
<dbReference type="InterPro" id="IPR011990">
    <property type="entry name" value="TPR-like_helical_dom_sf"/>
</dbReference>
<evidence type="ECO:0000313" key="4">
    <source>
        <dbReference type="Proteomes" id="UP000006039"/>
    </source>
</evidence>
<reference evidence="4" key="1">
    <citation type="submission" date="2010-07" db="EMBL/GenBank/DDBJ databases">
        <title>The genome sequence of Gaeumannomyces graminis var. tritici strain R3-111a-1.</title>
        <authorList>
            <consortium name="The Broad Institute Genome Sequencing Platform"/>
            <person name="Ma L.-J."/>
            <person name="Dead R."/>
            <person name="Young S."/>
            <person name="Zeng Q."/>
            <person name="Koehrsen M."/>
            <person name="Alvarado L."/>
            <person name="Berlin A."/>
            <person name="Chapman S.B."/>
            <person name="Chen Z."/>
            <person name="Freedman E."/>
            <person name="Gellesch M."/>
            <person name="Goldberg J."/>
            <person name="Griggs A."/>
            <person name="Gujja S."/>
            <person name="Heilman E.R."/>
            <person name="Heiman D."/>
            <person name="Hepburn T."/>
            <person name="Howarth C."/>
            <person name="Jen D."/>
            <person name="Larson L."/>
            <person name="Mehta T."/>
            <person name="Neiman D."/>
            <person name="Pearson M."/>
            <person name="Roberts A."/>
            <person name="Saif S."/>
            <person name="Shea T."/>
            <person name="Shenoy N."/>
            <person name="Sisk P."/>
            <person name="Stolte C."/>
            <person name="Sykes S."/>
            <person name="Walk T."/>
            <person name="White J."/>
            <person name="Yandava C."/>
            <person name="Haas B."/>
            <person name="Nusbaum C."/>
            <person name="Birren B."/>
        </authorList>
    </citation>
    <scope>NUCLEOTIDE SEQUENCE [LARGE SCALE GENOMIC DNA]</scope>
    <source>
        <strain evidence="4">R3-111a-1</strain>
    </source>
</reference>
<reference evidence="3" key="5">
    <citation type="submission" date="2018-04" db="UniProtKB">
        <authorList>
            <consortium name="EnsemblFungi"/>
        </authorList>
    </citation>
    <scope>IDENTIFICATION</scope>
    <source>
        <strain evidence="3">R3-111a-1</strain>
    </source>
</reference>
<reference evidence="2" key="2">
    <citation type="submission" date="2010-07" db="EMBL/GenBank/DDBJ databases">
        <authorList>
            <consortium name="The Broad Institute Genome Sequencing Platform"/>
            <consortium name="Broad Institute Genome Sequencing Center for Infectious Disease"/>
            <person name="Ma L.-J."/>
            <person name="Dead R."/>
            <person name="Young S."/>
            <person name="Zeng Q."/>
            <person name="Koehrsen M."/>
            <person name="Alvarado L."/>
            <person name="Berlin A."/>
            <person name="Chapman S.B."/>
            <person name="Chen Z."/>
            <person name="Freedman E."/>
            <person name="Gellesch M."/>
            <person name="Goldberg J."/>
            <person name="Griggs A."/>
            <person name="Gujja S."/>
            <person name="Heilman E.R."/>
            <person name="Heiman D."/>
            <person name="Hepburn T."/>
            <person name="Howarth C."/>
            <person name="Jen D."/>
            <person name="Larson L."/>
            <person name="Mehta T."/>
            <person name="Neiman D."/>
            <person name="Pearson M."/>
            <person name="Roberts A."/>
            <person name="Saif S."/>
            <person name="Shea T."/>
            <person name="Shenoy N."/>
            <person name="Sisk P."/>
            <person name="Stolte C."/>
            <person name="Sykes S."/>
            <person name="Walk T."/>
            <person name="White J."/>
            <person name="Yandava C."/>
            <person name="Haas B."/>
            <person name="Nusbaum C."/>
            <person name="Birren B."/>
        </authorList>
    </citation>
    <scope>NUCLEOTIDE SEQUENCE</scope>
    <source>
        <strain evidence="2">R3-111a-1</strain>
    </source>
</reference>
<dbReference type="Proteomes" id="UP000006039">
    <property type="component" value="Unassembled WGS sequence"/>
</dbReference>
<evidence type="ECO:0000313" key="2">
    <source>
        <dbReference type="EMBL" id="EJT76889.1"/>
    </source>
</evidence>
<dbReference type="OrthoDB" id="2017974at2759"/>
<reference evidence="2" key="3">
    <citation type="submission" date="2010-09" db="EMBL/GenBank/DDBJ databases">
        <title>Annotation of Gaeumannomyces graminis var. tritici R3-111a-1.</title>
        <authorList>
            <consortium name="The Broad Institute Genome Sequencing Platform"/>
            <person name="Ma L.-J."/>
            <person name="Dead R."/>
            <person name="Young S.K."/>
            <person name="Zeng Q."/>
            <person name="Gargeya S."/>
            <person name="Fitzgerald M."/>
            <person name="Haas B."/>
            <person name="Abouelleil A."/>
            <person name="Alvarado L."/>
            <person name="Arachchi H.M."/>
            <person name="Berlin A."/>
            <person name="Brown A."/>
            <person name="Chapman S.B."/>
            <person name="Chen Z."/>
            <person name="Dunbar C."/>
            <person name="Freedman E."/>
            <person name="Gearin G."/>
            <person name="Gellesch M."/>
            <person name="Goldberg J."/>
            <person name="Griggs A."/>
            <person name="Gujja S."/>
            <person name="Heiman D."/>
            <person name="Howarth C."/>
            <person name="Larson L."/>
            <person name="Lui A."/>
            <person name="MacDonald P.J.P."/>
            <person name="Mehta T."/>
            <person name="Montmayeur A."/>
            <person name="Murphy C."/>
            <person name="Neiman D."/>
            <person name="Pearson M."/>
            <person name="Priest M."/>
            <person name="Roberts A."/>
            <person name="Saif S."/>
            <person name="Shea T."/>
            <person name="Shenoy N."/>
            <person name="Sisk P."/>
            <person name="Stolte C."/>
            <person name="Sykes S."/>
            <person name="Yandava C."/>
            <person name="Wortman J."/>
            <person name="Nusbaum C."/>
            <person name="Birren B."/>
        </authorList>
    </citation>
    <scope>NUCLEOTIDE SEQUENCE</scope>
    <source>
        <strain evidence="2">R3-111a-1</strain>
    </source>
</reference>
<protein>
    <submittedName>
        <fullName evidence="2 3">Uncharacterized protein</fullName>
    </submittedName>
</protein>
<dbReference type="RefSeq" id="XP_009222889.1">
    <property type="nucleotide sequence ID" value="XM_009224625.1"/>
</dbReference>
<dbReference type="SUPFAM" id="SSF48452">
    <property type="entry name" value="TPR-like"/>
    <property type="match status" value="1"/>
</dbReference>
<feature type="compositionally biased region" description="Polar residues" evidence="1">
    <location>
        <begin position="324"/>
        <end position="334"/>
    </location>
</feature>
<keyword evidence="4" id="KW-1185">Reference proteome</keyword>
<dbReference type="GeneID" id="20347261"/>
<evidence type="ECO:0000313" key="3">
    <source>
        <dbReference type="EnsemblFungi" id="EJT76889"/>
    </source>
</evidence>